<gene>
    <name evidence="1" type="ORF">ACFQ1X_16515</name>
</gene>
<dbReference type="RefSeq" id="WP_144841275.1">
    <property type="nucleotide sequence ID" value="NZ_JBHTKI010000051.1"/>
</dbReference>
<evidence type="ECO:0000313" key="2">
    <source>
        <dbReference type="Proteomes" id="UP001597109"/>
    </source>
</evidence>
<evidence type="ECO:0000313" key="1">
    <source>
        <dbReference type="EMBL" id="MFD1033034.1"/>
    </source>
</evidence>
<comment type="caution">
    <text evidence="1">The sequence shown here is derived from an EMBL/GenBank/DDBJ whole genome shotgun (WGS) entry which is preliminary data.</text>
</comment>
<accession>A0ABW3LFK4</accession>
<dbReference type="EMBL" id="JBHTKI010000051">
    <property type="protein sequence ID" value="MFD1033034.1"/>
    <property type="molecule type" value="Genomic_DNA"/>
</dbReference>
<proteinExistence type="predicted"/>
<name>A0ABW3LFK4_9BACL</name>
<protein>
    <submittedName>
        <fullName evidence="1">Uncharacterized protein</fullName>
    </submittedName>
</protein>
<organism evidence="1 2">
    <name type="scientific">Metaplanococcus flavidus</name>
    <dbReference type="NCBI Taxonomy" id="569883"/>
    <lineage>
        <taxon>Bacteria</taxon>
        <taxon>Bacillati</taxon>
        <taxon>Bacillota</taxon>
        <taxon>Bacilli</taxon>
        <taxon>Bacillales</taxon>
        <taxon>Caryophanaceae</taxon>
        <taxon>Metaplanococcus</taxon>
    </lineage>
</organism>
<keyword evidence="2" id="KW-1185">Reference proteome</keyword>
<reference evidence="2" key="1">
    <citation type="journal article" date="2019" name="Int. J. Syst. Evol. Microbiol.">
        <title>The Global Catalogue of Microorganisms (GCM) 10K type strain sequencing project: providing services to taxonomists for standard genome sequencing and annotation.</title>
        <authorList>
            <consortium name="The Broad Institute Genomics Platform"/>
            <consortium name="The Broad Institute Genome Sequencing Center for Infectious Disease"/>
            <person name="Wu L."/>
            <person name="Ma J."/>
        </authorList>
    </citation>
    <scope>NUCLEOTIDE SEQUENCE [LARGE SCALE GENOMIC DNA]</scope>
    <source>
        <strain evidence="2">CCUG 56756</strain>
    </source>
</reference>
<dbReference type="Proteomes" id="UP001597109">
    <property type="component" value="Unassembled WGS sequence"/>
</dbReference>
<sequence length="114" mass="13733">MSKEEFFTLSFEQKCHFIFTVRQKLFDANTVKEREAALPDWIIEMVQEFEDQYKFKGFAALLLGSFLLLRNCEENEEIVCILNEIHDQQLHLIIAELEKLWNLSWTRRFELDDN</sequence>